<evidence type="ECO:0000313" key="2">
    <source>
        <dbReference type="Proteomes" id="UP000814128"/>
    </source>
</evidence>
<organism evidence="1 2">
    <name type="scientific">Vararia minispora EC-137</name>
    <dbReference type="NCBI Taxonomy" id="1314806"/>
    <lineage>
        <taxon>Eukaryota</taxon>
        <taxon>Fungi</taxon>
        <taxon>Dikarya</taxon>
        <taxon>Basidiomycota</taxon>
        <taxon>Agaricomycotina</taxon>
        <taxon>Agaricomycetes</taxon>
        <taxon>Russulales</taxon>
        <taxon>Lachnocladiaceae</taxon>
        <taxon>Vararia</taxon>
    </lineage>
</organism>
<dbReference type="Proteomes" id="UP000814128">
    <property type="component" value="Unassembled WGS sequence"/>
</dbReference>
<reference evidence="1" key="2">
    <citation type="journal article" date="2022" name="New Phytol.">
        <title>Evolutionary transition to the ectomycorrhizal habit in the genomes of a hyperdiverse lineage of mushroom-forming fungi.</title>
        <authorList>
            <person name="Looney B."/>
            <person name="Miyauchi S."/>
            <person name="Morin E."/>
            <person name="Drula E."/>
            <person name="Courty P.E."/>
            <person name="Kohler A."/>
            <person name="Kuo A."/>
            <person name="LaButti K."/>
            <person name="Pangilinan J."/>
            <person name="Lipzen A."/>
            <person name="Riley R."/>
            <person name="Andreopoulos W."/>
            <person name="He G."/>
            <person name="Johnson J."/>
            <person name="Nolan M."/>
            <person name="Tritt A."/>
            <person name="Barry K.W."/>
            <person name="Grigoriev I.V."/>
            <person name="Nagy L.G."/>
            <person name="Hibbett D."/>
            <person name="Henrissat B."/>
            <person name="Matheny P.B."/>
            <person name="Labbe J."/>
            <person name="Martin F.M."/>
        </authorList>
    </citation>
    <scope>NUCLEOTIDE SEQUENCE</scope>
    <source>
        <strain evidence="1">EC-137</strain>
    </source>
</reference>
<evidence type="ECO:0000313" key="1">
    <source>
        <dbReference type="EMBL" id="KAI0028543.1"/>
    </source>
</evidence>
<accession>A0ACB8Q9R5</accession>
<dbReference type="EMBL" id="MU273744">
    <property type="protein sequence ID" value="KAI0028543.1"/>
    <property type="molecule type" value="Genomic_DNA"/>
</dbReference>
<sequence>MATNSRSQQARGDTHSVEEQNLPVLVHIISPNLNATSDDQLTCHYLTHTALDVIDKCMAAWSKGADGHLSFLRVYAMFPTPSMQIFKALHIGFAFRVSPTSGLDLLQYLIEPSEYAAAPCPCLLNFGPCSLMMSIYLRTATPLYGALHDEKGIRPETRPAVPLALTDLAAQPRFIQKVAAMLQEEIVFAIAMLMLRPLRLRPLSTEQTARLVVCYASHASVIGGNKHRPVRTICCGAMLFGFPLSVFCSGIVKADVLKPVESAETNHLPLLFCRFRSAKKSLPAVRSAPEGGTGSLDLSMSSESSGDCNVRHNTCELGHKGGTADPDDSPTEYSTNSSQTQDDSRPSTQSGLHAPDAGLKVTVGNHTNSSADVNTNADDSLTEYSTSERALGFLLSQMLNFCLDDDGDSRPNIDANADDSPSECSTGNDANSKLNVEANEDDSPTEYSTTDSSQAHDNNERPAWIGPLPGQWGWQPDRSRLHSFSRTPECYSDVPLEAIPHMFGPDIPSSVPSSRLGALFKAFTRKSQLDRRGPHGPSQGH</sequence>
<reference evidence="1" key="1">
    <citation type="submission" date="2021-02" db="EMBL/GenBank/DDBJ databases">
        <authorList>
            <consortium name="DOE Joint Genome Institute"/>
            <person name="Ahrendt S."/>
            <person name="Looney B.P."/>
            <person name="Miyauchi S."/>
            <person name="Morin E."/>
            <person name="Drula E."/>
            <person name="Courty P.E."/>
            <person name="Chicoki N."/>
            <person name="Fauchery L."/>
            <person name="Kohler A."/>
            <person name="Kuo A."/>
            <person name="Labutti K."/>
            <person name="Pangilinan J."/>
            <person name="Lipzen A."/>
            <person name="Riley R."/>
            <person name="Andreopoulos W."/>
            <person name="He G."/>
            <person name="Johnson J."/>
            <person name="Barry K.W."/>
            <person name="Grigoriev I.V."/>
            <person name="Nagy L."/>
            <person name="Hibbett D."/>
            <person name="Henrissat B."/>
            <person name="Matheny P.B."/>
            <person name="Labbe J."/>
            <person name="Martin F."/>
        </authorList>
    </citation>
    <scope>NUCLEOTIDE SEQUENCE</scope>
    <source>
        <strain evidence="1">EC-137</strain>
    </source>
</reference>
<keyword evidence="2" id="KW-1185">Reference proteome</keyword>
<comment type="caution">
    <text evidence="1">The sequence shown here is derived from an EMBL/GenBank/DDBJ whole genome shotgun (WGS) entry which is preliminary data.</text>
</comment>
<protein>
    <submittedName>
        <fullName evidence="1">Uncharacterized protein</fullName>
    </submittedName>
</protein>
<gene>
    <name evidence="1" type="ORF">K488DRAFT_73695</name>
</gene>
<proteinExistence type="predicted"/>
<name>A0ACB8Q9R5_9AGAM</name>